<evidence type="ECO:0000313" key="9">
    <source>
        <dbReference type="Proteomes" id="UP001175000"/>
    </source>
</evidence>
<dbReference type="Gene3D" id="3.30.160.20">
    <property type="match status" value="1"/>
</dbReference>
<dbReference type="PROSITE" id="PS50142">
    <property type="entry name" value="RNASE_3_2"/>
    <property type="match status" value="1"/>
</dbReference>
<dbReference type="GO" id="GO:0005654">
    <property type="term" value="C:nucleoplasm"/>
    <property type="evidence" value="ECO:0007669"/>
    <property type="project" value="TreeGrafter"/>
</dbReference>
<keyword evidence="9" id="KW-1185">Reference proteome</keyword>
<dbReference type="Gene3D" id="1.10.1520.10">
    <property type="entry name" value="Ribonuclease III domain"/>
    <property type="match status" value="1"/>
</dbReference>
<gene>
    <name evidence="8" type="ORF">B0T14DRAFT_391167</name>
</gene>
<dbReference type="InterPro" id="IPR014720">
    <property type="entry name" value="dsRBD_dom"/>
</dbReference>
<dbReference type="GO" id="GO:0004525">
    <property type="term" value="F:ribonuclease III activity"/>
    <property type="evidence" value="ECO:0007669"/>
    <property type="project" value="InterPro"/>
</dbReference>
<dbReference type="InterPro" id="IPR036389">
    <property type="entry name" value="RNase_III_sf"/>
</dbReference>
<dbReference type="SMART" id="SM00358">
    <property type="entry name" value="DSRM"/>
    <property type="match status" value="1"/>
</dbReference>
<dbReference type="Proteomes" id="UP001175000">
    <property type="component" value="Unassembled WGS sequence"/>
</dbReference>
<dbReference type="SUPFAM" id="SSF54768">
    <property type="entry name" value="dsRNA-binding domain-like"/>
    <property type="match status" value="1"/>
</dbReference>
<protein>
    <submittedName>
        <fullName evidence="8">Ribonuclease III domain-containing protein</fullName>
    </submittedName>
</protein>
<dbReference type="PANTHER" id="PTHR11207">
    <property type="entry name" value="RIBONUCLEASE III"/>
    <property type="match status" value="1"/>
</dbReference>
<dbReference type="EMBL" id="JAULSU010000002">
    <property type="protein sequence ID" value="KAK0626139.1"/>
    <property type="molecule type" value="Genomic_DNA"/>
</dbReference>
<dbReference type="GO" id="GO:0034475">
    <property type="term" value="P:U4 snRNA 3'-end processing"/>
    <property type="evidence" value="ECO:0007669"/>
    <property type="project" value="TreeGrafter"/>
</dbReference>
<organism evidence="8 9">
    <name type="scientific">Immersiella caudata</name>
    <dbReference type="NCBI Taxonomy" id="314043"/>
    <lineage>
        <taxon>Eukaryota</taxon>
        <taxon>Fungi</taxon>
        <taxon>Dikarya</taxon>
        <taxon>Ascomycota</taxon>
        <taxon>Pezizomycotina</taxon>
        <taxon>Sordariomycetes</taxon>
        <taxon>Sordariomycetidae</taxon>
        <taxon>Sordariales</taxon>
        <taxon>Lasiosphaeriaceae</taxon>
        <taxon>Immersiella</taxon>
    </lineage>
</organism>
<evidence type="ECO:0000256" key="5">
    <source>
        <dbReference type="PROSITE-ProRule" id="PRU00266"/>
    </source>
</evidence>
<dbReference type="GO" id="GO:0006369">
    <property type="term" value="P:termination of RNA polymerase II transcription"/>
    <property type="evidence" value="ECO:0007669"/>
    <property type="project" value="TreeGrafter"/>
</dbReference>
<evidence type="ECO:0000259" key="7">
    <source>
        <dbReference type="PROSITE" id="PS50142"/>
    </source>
</evidence>
<feature type="non-terminal residue" evidence="8">
    <location>
        <position position="1"/>
    </location>
</feature>
<evidence type="ECO:0000256" key="4">
    <source>
        <dbReference type="ARBA" id="ARBA00022884"/>
    </source>
</evidence>
<dbReference type="SUPFAM" id="SSF69065">
    <property type="entry name" value="RNase III domain-like"/>
    <property type="match status" value="1"/>
</dbReference>
<keyword evidence="2" id="KW-0255">Endonuclease</keyword>
<feature type="domain" description="DRBM" evidence="6">
    <location>
        <begin position="208"/>
        <end position="278"/>
    </location>
</feature>
<feature type="non-terminal residue" evidence="8">
    <location>
        <position position="300"/>
    </location>
</feature>
<accession>A0AA39X2K9</accession>
<dbReference type="PANTHER" id="PTHR11207:SF0">
    <property type="entry name" value="RIBONUCLEASE 3"/>
    <property type="match status" value="1"/>
</dbReference>
<keyword evidence="1" id="KW-0540">Nuclease</keyword>
<dbReference type="CDD" id="cd00593">
    <property type="entry name" value="RIBOc"/>
    <property type="match status" value="1"/>
</dbReference>
<evidence type="ECO:0000256" key="2">
    <source>
        <dbReference type="ARBA" id="ARBA00022759"/>
    </source>
</evidence>
<dbReference type="PROSITE" id="PS00517">
    <property type="entry name" value="RNASE_3_1"/>
    <property type="match status" value="1"/>
</dbReference>
<dbReference type="PROSITE" id="PS50137">
    <property type="entry name" value="DS_RBD"/>
    <property type="match status" value="1"/>
</dbReference>
<proteinExistence type="predicted"/>
<evidence type="ECO:0000313" key="8">
    <source>
        <dbReference type="EMBL" id="KAK0626139.1"/>
    </source>
</evidence>
<reference evidence="8" key="1">
    <citation type="submission" date="2023-06" db="EMBL/GenBank/DDBJ databases">
        <title>Genome-scale phylogeny and comparative genomics of the fungal order Sordariales.</title>
        <authorList>
            <consortium name="Lawrence Berkeley National Laboratory"/>
            <person name="Hensen N."/>
            <person name="Bonometti L."/>
            <person name="Westerberg I."/>
            <person name="Brannstrom I.O."/>
            <person name="Guillou S."/>
            <person name="Cros-Aarteil S."/>
            <person name="Calhoun S."/>
            <person name="Haridas S."/>
            <person name="Kuo A."/>
            <person name="Mondo S."/>
            <person name="Pangilinan J."/>
            <person name="Riley R."/>
            <person name="Labutti K."/>
            <person name="Andreopoulos B."/>
            <person name="Lipzen A."/>
            <person name="Chen C."/>
            <person name="Yanf M."/>
            <person name="Daum C."/>
            <person name="Ng V."/>
            <person name="Clum A."/>
            <person name="Steindorff A."/>
            <person name="Ohm R."/>
            <person name="Martin F."/>
            <person name="Silar P."/>
            <person name="Natvig D."/>
            <person name="Lalanne C."/>
            <person name="Gautier V."/>
            <person name="Ament-Velasquez S.L."/>
            <person name="Kruys A."/>
            <person name="Hutchinson M.I."/>
            <person name="Powell A.J."/>
            <person name="Barry K."/>
            <person name="Miller A.N."/>
            <person name="Grigoriev I.V."/>
            <person name="Debuchy R."/>
            <person name="Gladieux P."/>
            <person name="Thoren M.H."/>
            <person name="Johannesson H."/>
        </authorList>
    </citation>
    <scope>NUCLEOTIDE SEQUENCE</scope>
    <source>
        <strain evidence="8">CBS 606.72</strain>
    </source>
</reference>
<evidence type="ECO:0000256" key="3">
    <source>
        <dbReference type="ARBA" id="ARBA00022801"/>
    </source>
</evidence>
<keyword evidence="3" id="KW-0378">Hydrolase</keyword>
<dbReference type="AlphaFoldDB" id="A0AA39X2K9"/>
<dbReference type="SMART" id="SM00535">
    <property type="entry name" value="RIBOc"/>
    <property type="match status" value="1"/>
</dbReference>
<dbReference type="GO" id="GO:0003723">
    <property type="term" value="F:RNA binding"/>
    <property type="evidence" value="ECO:0007669"/>
    <property type="project" value="UniProtKB-UniRule"/>
</dbReference>
<keyword evidence="4 5" id="KW-0694">RNA-binding</keyword>
<evidence type="ECO:0000259" key="6">
    <source>
        <dbReference type="PROSITE" id="PS50137"/>
    </source>
</evidence>
<comment type="caution">
    <text evidence="8">The sequence shown here is derived from an EMBL/GenBank/DDBJ whole genome shotgun (WGS) entry which is preliminary data.</text>
</comment>
<name>A0AA39X2K9_9PEZI</name>
<sequence length="300" mass="32926">PSFQALSGKPAQIATPAGLVNEDSMQVPHPGFITKWTSADISKTRPPLPTVLNPELEKAALTHAGQNDNGINYERLEWVGDAYLEVIATALIHQTFPRHQEGKLAQLRELLVRNLTLSTFTTAYELDKRANLPEEFNAGGRVNGTSASSKMRIKALGDLFEAYVGAIILSDPKNGVQRTADWLKVLWGPTLQKHIQEADKQVPVDKISPKTRLEVLIGIKGTKIEYQDLPSQKKDKESNLPLFTVACIFNGYGETKQLGFGTALGKKEAGQKAALMALGNKKLLKPFIEKKEAYVAARKA</sequence>
<feature type="domain" description="RNase III" evidence="7">
    <location>
        <begin position="55"/>
        <end position="172"/>
    </location>
</feature>
<dbReference type="Pfam" id="PF00636">
    <property type="entry name" value="Ribonuclease_3"/>
    <property type="match status" value="1"/>
</dbReference>
<dbReference type="InterPro" id="IPR000999">
    <property type="entry name" value="RNase_III_dom"/>
</dbReference>
<dbReference type="GO" id="GO:0006364">
    <property type="term" value="P:rRNA processing"/>
    <property type="evidence" value="ECO:0007669"/>
    <property type="project" value="TreeGrafter"/>
</dbReference>
<evidence type="ECO:0000256" key="1">
    <source>
        <dbReference type="ARBA" id="ARBA00022722"/>
    </source>
</evidence>